<dbReference type="SUPFAM" id="SSF52172">
    <property type="entry name" value="CheY-like"/>
    <property type="match status" value="1"/>
</dbReference>
<evidence type="ECO:0000256" key="2">
    <source>
        <dbReference type="ARBA" id="ARBA00023012"/>
    </source>
</evidence>
<sequence length="248" mass="28268">MQIFIVEDQNSQHDALIMMIQELINASNYPFELNQITAPSVILEEIKKWEAPNIYFIDIDIQTPKPGVDLALEVRELDVHGYIIFITSSADTLYEIMEQYIMPAAYVVKHEMDNSLCAADIAAALALVFSREELRKDMKMYTFIADGRENSVAYDDILYFETISRTKKITMYTRDGTYTIVDFLKNIKDSLSGHAHFSGVNSYVINLTNVVSIDRTNGVIVLVNNTKIYAGRRVIGTVYKEFQALHMP</sequence>
<proteinExistence type="predicted"/>
<dbReference type="Pfam" id="PF04397">
    <property type="entry name" value="LytTR"/>
    <property type="match status" value="1"/>
</dbReference>
<keyword evidence="1" id="KW-0963">Cytoplasm</keyword>
<evidence type="ECO:0000259" key="4">
    <source>
        <dbReference type="SMART" id="SM00850"/>
    </source>
</evidence>
<dbReference type="Gene3D" id="2.40.50.1020">
    <property type="entry name" value="LytTr DNA-binding domain"/>
    <property type="match status" value="1"/>
</dbReference>
<accession>A0A7X1CPV8</accession>
<dbReference type="RefSeq" id="WP_185526026.1">
    <property type="nucleotide sequence ID" value="NZ_JAARWN010000006.1"/>
</dbReference>
<name>A0A7X1CPV8_9LIST</name>
<keyword evidence="3" id="KW-0010">Activator</keyword>
<feature type="domain" description="HTH LytTR-type" evidence="4">
    <location>
        <begin position="147"/>
        <end position="243"/>
    </location>
</feature>
<organism evidence="5 6">
    <name type="scientific">Listeria grandensis</name>
    <dbReference type="NCBI Taxonomy" id="1494963"/>
    <lineage>
        <taxon>Bacteria</taxon>
        <taxon>Bacillati</taxon>
        <taxon>Bacillota</taxon>
        <taxon>Bacilli</taxon>
        <taxon>Bacillales</taxon>
        <taxon>Listeriaceae</taxon>
        <taxon>Listeria</taxon>
    </lineage>
</organism>
<comment type="caution">
    <text evidence="5">The sequence shown here is derived from an EMBL/GenBank/DDBJ whole genome shotgun (WGS) entry which is preliminary data.</text>
</comment>
<reference evidence="5 6" key="1">
    <citation type="submission" date="2020-03" db="EMBL/GenBank/DDBJ databases">
        <title>Soil Listeria distribution.</title>
        <authorList>
            <person name="Liao J."/>
            <person name="Wiedmann M."/>
        </authorList>
    </citation>
    <scope>NUCLEOTIDE SEQUENCE [LARGE SCALE GENOMIC DNA]</scope>
    <source>
        <strain evidence="5 6">FSL L7-0741</strain>
    </source>
</reference>
<protein>
    <recommendedName>
        <fullName evidence="4">HTH LytTR-type domain-containing protein</fullName>
    </recommendedName>
</protein>
<dbReference type="GO" id="GO:0003677">
    <property type="term" value="F:DNA binding"/>
    <property type="evidence" value="ECO:0007669"/>
    <property type="project" value="InterPro"/>
</dbReference>
<dbReference type="SMART" id="SM00850">
    <property type="entry name" value="LytTR"/>
    <property type="match status" value="1"/>
</dbReference>
<dbReference type="PANTHER" id="PTHR37299:SF3">
    <property type="entry name" value="STAGE 0 SPORULATION PROTEIN A HOMOLOG"/>
    <property type="match status" value="1"/>
</dbReference>
<evidence type="ECO:0000256" key="1">
    <source>
        <dbReference type="ARBA" id="ARBA00022490"/>
    </source>
</evidence>
<dbReference type="EMBL" id="JAARWN010000006">
    <property type="protein sequence ID" value="MBC1936384.1"/>
    <property type="molecule type" value="Genomic_DNA"/>
</dbReference>
<dbReference type="InterPro" id="IPR046947">
    <property type="entry name" value="LytR-like"/>
</dbReference>
<dbReference type="GO" id="GO:0000156">
    <property type="term" value="F:phosphorelay response regulator activity"/>
    <property type="evidence" value="ECO:0007669"/>
    <property type="project" value="InterPro"/>
</dbReference>
<dbReference type="AlphaFoldDB" id="A0A7X1CPV8"/>
<gene>
    <name evidence="5" type="ORF">HCA69_08405</name>
</gene>
<dbReference type="PANTHER" id="PTHR37299">
    <property type="entry name" value="TRANSCRIPTIONAL REGULATOR-RELATED"/>
    <property type="match status" value="1"/>
</dbReference>
<dbReference type="Proteomes" id="UP000535908">
    <property type="component" value="Unassembled WGS sequence"/>
</dbReference>
<evidence type="ECO:0000256" key="3">
    <source>
        <dbReference type="ARBA" id="ARBA00023159"/>
    </source>
</evidence>
<evidence type="ECO:0000313" key="5">
    <source>
        <dbReference type="EMBL" id="MBC1936384.1"/>
    </source>
</evidence>
<evidence type="ECO:0000313" key="6">
    <source>
        <dbReference type="Proteomes" id="UP000535908"/>
    </source>
</evidence>
<dbReference type="InterPro" id="IPR007492">
    <property type="entry name" value="LytTR_DNA-bd_dom"/>
</dbReference>
<keyword evidence="2" id="KW-0902">Two-component regulatory system</keyword>
<dbReference type="Gene3D" id="3.40.50.2300">
    <property type="match status" value="1"/>
</dbReference>
<dbReference type="InterPro" id="IPR011006">
    <property type="entry name" value="CheY-like_superfamily"/>
</dbReference>